<accession>A0A401GXU4</accession>
<protein>
    <submittedName>
        <fullName evidence="2">Uncharacterized protein</fullName>
    </submittedName>
</protein>
<feature type="compositionally biased region" description="Basic and acidic residues" evidence="1">
    <location>
        <begin position="151"/>
        <end position="165"/>
    </location>
</feature>
<dbReference type="GeneID" id="38783896"/>
<feature type="compositionally biased region" description="Low complexity" evidence="1">
    <location>
        <begin position="167"/>
        <end position="189"/>
    </location>
</feature>
<evidence type="ECO:0000313" key="3">
    <source>
        <dbReference type="Proteomes" id="UP000287166"/>
    </source>
</evidence>
<feature type="compositionally biased region" description="Basic and acidic residues" evidence="1">
    <location>
        <begin position="45"/>
        <end position="68"/>
    </location>
</feature>
<proteinExistence type="predicted"/>
<dbReference type="RefSeq" id="XP_027617892.1">
    <property type="nucleotide sequence ID" value="XM_027762091.1"/>
</dbReference>
<dbReference type="Proteomes" id="UP000287166">
    <property type="component" value="Unassembled WGS sequence"/>
</dbReference>
<feature type="compositionally biased region" description="Basic and acidic residues" evidence="1">
    <location>
        <begin position="7"/>
        <end position="23"/>
    </location>
</feature>
<comment type="caution">
    <text evidence="2">The sequence shown here is derived from an EMBL/GenBank/DDBJ whole genome shotgun (WGS) entry which is preliminary data.</text>
</comment>
<keyword evidence="3" id="KW-1185">Reference proteome</keyword>
<dbReference type="AlphaFoldDB" id="A0A401GXU4"/>
<organism evidence="2 3">
    <name type="scientific">Sparassis crispa</name>
    <dbReference type="NCBI Taxonomy" id="139825"/>
    <lineage>
        <taxon>Eukaryota</taxon>
        <taxon>Fungi</taxon>
        <taxon>Dikarya</taxon>
        <taxon>Basidiomycota</taxon>
        <taxon>Agaricomycotina</taxon>
        <taxon>Agaricomycetes</taxon>
        <taxon>Polyporales</taxon>
        <taxon>Sparassidaceae</taxon>
        <taxon>Sparassis</taxon>
    </lineage>
</organism>
<feature type="compositionally biased region" description="Polar residues" evidence="1">
    <location>
        <begin position="96"/>
        <end position="112"/>
    </location>
</feature>
<evidence type="ECO:0000256" key="1">
    <source>
        <dbReference type="SAM" id="MobiDB-lite"/>
    </source>
</evidence>
<gene>
    <name evidence="2" type="ORF">SCP_1002250</name>
</gene>
<evidence type="ECO:0000313" key="2">
    <source>
        <dbReference type="EMBL" id="GBE86979.1"/>
    </source>
</evidence>
<sequence length="198" mass="22064">MGSQRHNSKDHDDDNFDNLKEADMESDSVQNTRDKHTCRRSLKQVQKDKENEEALLKRLERLRKENTKLKKKAKKPNNEDEDENGFESEKRDPPANNYQSLFVSRGTLQTATKAWLRHAGDPKQPPGITASPHTPDALQPVTNTRGSSLDHGADEHQGHTAERHHPAASSSGLSSRMSSPSRTLSHPSSMGYGHAAAQ</sequence>
<reference evidence="2 3" key="1">
    <citation type="journal article" date="2018" name="Sci. Rep.">
        <title>Genome sequence of the cauliflower mushroom Sparassis crispa (Hanabiratake) and its association with beneficial usage.</title>
        <authorList>
            <person name="Kiyama R."/>
            <person name="Furutani Y."/>
            <person name="Kawaguchi K."/>
            <person name="Nakanishi T."/>
        </authorList>
    </citation>
    <scope>NUCLEOTIDE SEQUENCE [LARGE SCALE GENOMIC DNA]</scope>
</reference>
<dbReference type="SUPFAM" id="SSF160459">
    <property type="entry name" value="BLRF2-like"/>
    <property type="match status" value="1"/>
</dbReference>
<name>A0A401GXU4_9APHY</name>
<dbReference type="EMBL" id="BFAD01000010">
    <property type="protein sequence ID" value="GBE86979.1"/>
    <property type="molecule type" value="Genomic_DNA"/>
</dbReference>
<feature type="region of interest" description="Disordered" evidence="1">
    <location>
        <begin position="1"/>
        <end position="198"/>
    </location>
</feature>
<dbReference type="InParanoid" id="A0A401GXU4"/>